<gene>
    <name evidence="2" type="ORF">SAMN02787118_122135</name>
</gene>
<sequence>MTPGSRWFTAAGKVLVAGADPNPLLGPLPASWLQEAAAIRDRGAACDLEEVMTGEVMSGVRCTAVPLLGADCAPVAALCVLTDPAHRLERLAEVARQTGRVISVGLRGR</sequence>
<feature type="domain" description="IclR-ED" evidence="1">
    <location>
        <begin position="1"/>
        <end position="108"/>
    </location>
</feature>
<dbReference type="RefSeq" id="WP_256259238.1">
    <property type="nucleotide sequence ID" value="NZ_FONR01000022.1"/>
</dbReference>
<evidence type="ECO:0000313" key="2">
    <source>
        <dbReference type="EMBL" id="SFG54951.1"/>
    </source>
</evidence>
<dbReference type="Gene3D" id="3.30.450.40">
    <property type="match status" value="1"/>
</dbReference>
<dbReference type="SUPFAM" id="SSF55781">
    <property type="entry name" value="GAF domain-like"/>
    <property type="match status" value="1"/>
</dbReference>
<proteinExistence type="predicted"/>
<evidence type="ECO:0000313" key="3">
    <source>
        <dbReference type="Proteomes" id="UP000181942"/>
    </source>
</evidence>
<dbReference type="AlphaFoldDB" id="A0A1I2SYB7"/>
<reference evidence="2 3" key="1">
    <citation type="submission" date="2016-10" db="EMBL/GenBank/DDBJ databases">
        <authorList>
            <person name="de Groot N.N."/>
        </authorList>
    </citation>
    <scope>NUCLEOTIDE SEQUENCE [LARGE SCALE GENOMIC DNA]</scope>
    <source>
        <strain evidence="2 3">OK461</strain>
    </source>
</reference>
<accession>A0A1I2SYB7</accession>
<dbReference type="InterPro" id="IPR014757">
    <property type="entry name" value="Tscrpt_reg_IclR_C"/>
</dbReference>
<dbReference type="Proteomes" id="UP000181942">
    <property type="component" value="Unassembled WGS sequence"/>
</dbReference>
<organism evidence="2 3">
    <name type="scientific">Streptomyces mirabilis</name>
    <dbReference type="NCBI Taxonomy" id="68239"/>
    <lineage>
        <taxon>Bacteria</taxon>
        <taxon>Bacillati</taxon>
        <taxon>Actinomycetota</taxon>
        <taxon>Actinomycetes</taxon>
        <taxon>Kitasatosporales</taxon>
        <taxon>Streptomycetaceae</taxon>
        <taxon>Streptomyces</taxon>
    </lineage>
</organism>
<dbReference type="InterPro" id="IPR029016">
    <property type="entry name" value="GAF-like_dom_sf"/>
</dbReference>
<name>A0A1I2SYB7_9ACTN</name>
<protein>
    <recommendedName>
        <fullName evidence="1">IclR-ED domain-containing protein</fullName>
    </recommendedName>
</protein>
<dbReference type="PROSITE" id="PS51078">
    <property type="entry name" value="ICLR_ED"/>
    <property type="match status" value="1"/>
</dbReference>
<evidence type="ECO:0000259" key="1">
    <source>
        <dbReference type="PROSITE" id="PS51078"/>
    </source>
</evidence>
<dbReference type="EMBL" id="FONR01000022">
    <property type="protein sequence ID" value="SFG54951.1"/>
    <property type="molecule type" value="Genomic_DNA"/>
</dbReference>